<proteinExistence type="inferred from homology"/>
<dbReference type="Pfam" id="PF07335">
    <property type="entry name" value="Glyco_hydro_75"/>
    <property type="match status" value="1"/>
</dbReference>
<dbReference type="PANTHER" id="PTHR42061:SF6">
    <property type="entry name" value="ENDO-CHITOSANASE"/>
    <property type="match status" value="1"/>
</dbReference>
<keyword evidence="4" id="KW-0964">Secreted</keyword>
<keyword evidence="6 10" id="KW-0378">Hydrolase</keyword>
<evidence type="ECO:0000256" key="7">
    <source>
        <dbReference type="ARBA" id="ARBA00023277"/>
    </source>
</evidence>
<feature type="chain" id="PRO_5040543674" description="Endo-chitosanase" evidence="10">
    <location>
        <begin position="20"/>
        <end position="309"/>
    </location>
</feature>
<evidence type="ECO:0000313" key="11">
    <source>
        <dbReference type="EMBL" id="KAF2151466.1"/>
    </source>
</evidence>
<keyword evidence="12" id="KW-1185">Reference proteome</keyword>
<comment type="caution">
    <text evidence="11">The sequence shown here is derived from an EMBL/GenBank/DDBJ whole genome shotgun (WGS) entry which is preliminary data.</text>
</comment>
<dbReference type="GO" id="GO:0005576">
    <property type="term" value="C:extracellular region"/>
    <property type="evidence" value="ECO:0007669"/>
    <property type="project" value="UniProtKB-SubCell"/>
</dbReference>
<feature type="signal peptide" evidence="10">
    <location>
        <begin position="1"/>
        <end position="19"/>
    </location>
</feature>
<evidence type="ECO:0000256" key="5">
    <source>
        <dbReference type="ARBA" id="ARBA00022729"/>
    </source>
</evidence>
<organism evidence="11 12">
    <name type="scientific">Myriangium duriaei CBS 260.36</name>
    <dbReference type="NCBI Taxonomy" id="1168546"/>
    <lineage>
        <taxon>Eukaryota</taxon>
        <taxon>Fungi</taxon>
        <taxon>Dikarya</taxon>
        <taxon>Ascomycota</taxon>
        <taxon>Pezizomycotina</taxon>
        <taxon>Dothideomycetes</taxon>
        <taxon>Dothideomycetidae</taxon>
        <taxon>Myriangiales</taxon>
        <taxon>Myriangiaceae</taxon>
        <taxon>Myriangium</taxon>
    </lineage>
</organism>
<evidence type="ECO:0000256" key="8">
    <source>
        <dbReference type="ARBA" id="ARBA00023295"/>
    </source>
</evidence>
<dbReference type="InterPro" id="IPR009939">
    <property type="entry name" value="Chitosanase_fungal"/>
</dbReference>
<evidence type="ECO:0000256" key="4">
    <source>
        <dbReference type="ARBA" id="ARBA00022525"/>
    </source>
</evidence>
<dbReference type="AlphaFoldDB" id="A0A9P4ML77"/>
<evidence type="ECO:0000256" key="2">
    <source>
        <dbReference type="ARBA" id="ARBA00004613"/>
    </source>
</evidence>
<dbReference type="GO" id="GO:0016977">
    <property type="term" value="F:chitosanase activity"/>
    <property type="evidence" value="ECO:0007669"/>
    <property type="project" value="UniProtKB-EC"/>
</dbReference>
<protein>
    <recommendedName>
        <fullName evidence="10">Endo-chitosanase</fullName>
        <ecNumber evidence="10">3.2.1.132</ecNumber>
    </recommendedName>
</protein>
<evidence type="ECO:0000256" key="6">
    <source>
        <dbReference type="ARBA" id="ARBA00022801"/>
    </source>
</evidence>
<keyword evidence="5 10" id="KW-0732">Signal</keyword>
<evidence type="ECO:0000256" key="10">
    <source>
        <dbReference type="RuleBase" id="RU361208"/>
    </source>
</evidence>
<reference evidence="11" key="1">
    <citation type="journal article" date="2020" name="Stud. Mycol.">
        <title>101 Dothideomycetes genomes: a test case for predicting lifestyles and emergence of pathogens.</title>
        <authorList>
            <person name="Haridas S."/>
            <person name="Albert R."/>
            <person name="Binder M."/>
            <person name="Bloem J."/>
            <person name="Labutti K."/>
            <person name="Salamov A."/>
            <person name="Andreopoulos B."/>
            <person name="Baker S."/>
            <person name="Barry K."/>
            <person name="Bills G."/>
            <person name="Bluhm B."/>
            <person name="Cannon C."/>
            <person name="Castanera R."/>
            <person name="Culley D."/>
            <person name="Daum C."/>
            <person name="Ezra D."/>
            <person name="Gonzalez J."/>
            <person name="Henrissat B."/>
            <person name="Kuo A."/>
            <person name="Liang C."/>
            <person name="Lipzen A."/>
            <person name="Lutzoni F."/>
            <person name="Magnuson J."/>
            <person name="Mondo S."/>
            <person name="Nolan M."/>
            <person name="Ohm R."/>
            <person name="Pangilinan J."/>
            <person name="Park H.-J."/>
            <person name="Ramirez L."/>
            <person name="Alfaro M."/>
            <person name="Sun H."/>
            <person name="Tritt A."/>
            <person name="Yoshinaga Y."/>
            <person name="Zwiers L.-H."/>
            <person name="Turgeon B."/>
            <person name="Goodwin S."/>
            <person name="Spatafora J."/>
            <person name="Crous P."/>
            <person name="Grigoriev I."/>
        </authorList>
    </citation>
    <scope>NUCLEOTIDE SEQUENCE</scope>
    <source>
        <strain evidence="11">CBS 260.36</strain>
    </source>
</reference>
<keyword evidence="8 10" id="KW-0326">Glycosidase</keyword>
<dbReference type="GO" id="GO:0000272">
    <property type="term" value="P:polysaccharide catabolic process"/>
    <property type="evidence" value="ECO:0007669"/>
    <property type="project" value="UniProtKB-KW"/>
</dbReference>
<evidence type="ECO:0000256" key="3">
    <source>
        <dbReference type="ARBA" id="ARBA00007799"/>
    </source>
</evidence>
<comment type="catalytic activity">
    <reaction evidence="1 10">
        <text>Endohydrolysis of beta-(1-&gt;4)-linkages between D-glucosamine residues in a partly acetylated chitosan.</text>
        <dbReference type="EC" id="3.2.1.132"/>
    </reaction>
</comment>
<gene>
    <name evidence="11" type="ORF">K461DRAFT_314300</name>
</gene>
<dbReference type="OrthoDB" id="4756206at2759"/>
<name>A0A9P4ML77_9PEZI</name>
<dbReference type="EC" id="3.2.1.132" evidence="10"/>
<dbReference type="Proteomes" id="UP000799439">
    <property type="component" value="Unassembled WGS sequence"/>
</dbReference>
<dbReference type="EMBL" id="ML996088">
    <property type="protein sequence ID" value="KAF2151466.1"/>
    <property type="molecule type" value="Genomic_DNA"/>
</dbReference>
<comment type="subcellular location">
    <subcellularLocation>
        <location evidence="2 10">Secreted</location>
    </subcellularLocation>
</comment>
<evidence type="ECO:0000313" key="12">
    <source>
        <dbReference type="Proteomes" id="UP000799439"/>
    </source>
</evidence>
<keyword evidence="9 10" id="KW-0624">Polysaccharide degradation</keyword>
<keyword evidence="7" id="KW-0119">Carbohydrate metabolism</keyword>
<dbReference type="PANTHER" id="PTHR42061">
    <property type="entry name" value="ENDO-CHITOSANASE"/>
    <property type="match status" value="1"/>
</dbReference>
<comment type="function">
    <text evidence="10">Chitosanase catalyzing the endo-type cleavage of chitosan, the deacylated form of chitin. Chitosanase may be crucial in the degradation of the deacetylated portion of chitin in the fungal cell wall.</text>
</comment>
<comment type="similarity">
    <text evidence="3 10">Belongs to the glycosyl hydrolase 75 family.</text>
</comment>
<evidence type="ECO:0000256" key="1">
    <source>
        <dbReference type="ARBA" id="ARBA00000405"/>
    </source>
</evidence>
<evidence type="ECO:0000256" key="9">
    <source>
        <dbReference type="ARBA" id="ARBA00023326"/>
    </source>
</evidence>
<sequence>MKATASVLALASAITGVIGQNALSNFYNSVLPGPCTDILATGFHDSDTPDTAEWSYCQQSVKGKAIFLKGNGKFANMDIDCDGDQTGGGAGTRCGASQDTQSETAFKDTVANYGIPDLNANIHPFVVFGNYGNYKPTFDPQQYGIKPLSVMAVVCGNKIVYGVWGDTNGDDGPPVVGEASLALGTLCYGDSVNGNAGHDETDVLYIAFVGDDAVPGRNGAAWTAKSADEFEASIKTLGDSLVARLVGGGSATPTTFSTSVTSGAPAPTSTGGAGGGDCSWTGHCAGASCSTDDDCSDVLTCQSGKCGSS</sequence>
<accession>A0A9P4ML77</accession>